<dbReference type="EMBL" id="GEEE01016715">
    <property type="protein sequence ID" value="JAP46510.1"/>
    <property type="molecule type" value="Transcribed_RNA"/>
</dbReference>
<keyword evidence="1" id="KW-0812">Transmembrane</keyword>
<keyword evidence="1" id="KW-0472">Membrane</keyword>
<evidence type="ECO:0000313" key="2">
    <source>
        <dbReference type="EMBL" id="JAP46510.1"/>
    </source>
</evidence>
<reference evidence="2" key="1">
    <citation type="submission" date="2016-01" db="EMBL/GenBank/DDBJ databases">
        <title>Reference transcriptome for the parasite Schistocephalus solidus: insights into the molecular evolution of parasitism.</title>
        <authorList>
            <person name="Hebert F.O."/>
            <person name="Grambauer S."/>
            <person name="Barber I."/>
            <person name="Landry C.R."/>
            <person name="Aubin-Horth N."/>
        </authorList>
    </citation>
    <scope>NUCLEOTIDE SEQUENCE</scope>
</reference>
<evidence type="ECO:0000256" key="1">
    <source>
        <dbReference type="SAM" id="Phobius"/>
    </source>
</evidence>
<name>A0A0X3P513_SCHSO</name>
<sequence length="141" mass="16437">MSGIGWKAMLDNSNMGHARSCNCERRHTDKNSKRDARRHRYHNFYNRHARLFLMLKPQRPHGEASQYDAPPPVGGGSFPDWEFEYRGGSRSLLIGRSLIAWFLAFFVLLRTNRRERLAGLLALLTGDKIDPRWKTRTQSHE</sequence>
<dbReference type="AlphaFoldDB" id="A0A0X3P513"/>
<keyword evidence="1" id="KW-1133">Transmembrane helix</keyword>
<organism evidence="2">
    <name type="scientific">Schistocephalus solidus</name>
    <name type="common">Tapeworm</name>
    <dbReference type="NCBI Taxonomy" id="70667"/>
    <lineage>
        <taxon>Eukaryota</taxon>
        <taxon>Metazoa</taxon>
        <taxon>Spiralia</taxon>
        <taxon>Lophotrochozoa</taxon>
        <taxon>Platyhelminthes</taxon>
        <taxon>Cestoda</taxon>
        <taxon>Eucestoda</taxon>
        <taxon>Diphyllobothriidea</taxon>
        <taxon>Diphyllobothriidae</taxon>
        <taxon>Schistocephalus</taxon>
    </lineage>
</organism>
<protein>
    <submittedName>
        <fullName evidence="2">Uncharacterized protein</fullName>
    </submittedName>
</protein>
<gene>
    <name evidence="2" type="ORF">TR120464</name>
</gene>
<accession>A0A0X3P513</accession>
<feature type="transmembrane region" description="Helical" evidence="1">
    <location>
        <begin position="91"/>
        <end position="109"/>
    </location>
</feature>
<proteinExistence type="predicted"/>